<proteinExistence type="predicted"/>
<name>A0A940IF84_9BACT</name>
<dbReference type="CDD" id="cd00761">
    <property type="entry name" value="Glyco_tranf_GTA_type"/>
    <property type="match status" value="1"/>
</dbReference>
<comment type="caution">
    <text evidence="2">The sequence shown here is derived from an EMBL/GenBank/DDBJ whole genome shotgun (WGS) entry which is preliminary data.</text>
</comment>
<dbReference type="EMBL" id="JADIMV010000128">
    <property type="protein sequence ID" value="MBO8440444.1"/>
    <property type="molecule type" value="Genomic_DNA"/>
</dbReference>
<reference evidence="2" key="1">
    <citation type="submission" date="2020-10" db="EMBL/GenBank/DDBJ databases">
        <authorList>
            <person name="Gilroy R."/>
        </authorList>
    </citation>
    <scope>NUCLEOTIDE SEQUENCE</scope>
    <source>
        <strain evidence="2">3924</strain>
    </source>
</reference>
<evidence type="ECO:0000313" key="3">
    <source>
        <dbReference type="Proteomes" id="UP000712007"/>
    </source>
</evidence>
<gene>
    <name evidence="2" type="ORF">IAC51_07325</name>
</gene>
<dbReference type="InterPro" id="IPR029044">
    <property type="entry name" value="Nucleotide-diphossugar_trans"/>
</dbReference>
<dbReference type="Gene3D" id="3.90.550.10">
    <property type="entry name" value="Spore Coat Polysaccharide Biosynthesis Protein SpsA, Chain A"/>
    <property type="match status" value="1"/>
</dbReference>
<reference evidence="2" key="2">
    <citation type="journal article" date="2021" name="PeerJ">
        <title>Extensive microbial diversity within the chicken gut microbiome revealed by metagenomics and culture.</title>
        <authorList>
            <person name="Gilroy R."/>
            <person name="Ravi A."/>
            <person name="Getino M."/>
            <person name="Pursley I."/>
            <person name="Horton D.L."/>
            <person name="Alikhan N.F."/>
            <person name="Baker D."/>
            <person name="Gharbi K."/>
            <person name="Hall N."/>
            <person name="Watson M."/>
            <person name="Adriaenssens E.M."/>
            <person name="Foster-Nyarko E."/>
            <person name="Jarju S."/>
            <person name="Secka A."/>
            <person name="Antonio M."/>
            <person name="Oren A."/>
            <person name="Chaudhuri R.R."/>
            <person name="La Ragione R."/>
            <person name="Hildebrand F."/>
            <person name="Pallen M.J."/>
        </authorList>
    </citation>
    <scope>NUCLEOTIDE SEQUENCE</scope>
    <source>
        <strain evidence="2">3924</strain>
    </source>
</reference>
<organism evidence="2 3">
    <name type="scientific">Candidatus Aphodosoma intestinipullorum</name>
    <dbReference type="NCBI Taxonomy" id="2840674"/>
    <lineage>
        <taxon>Bacteria</taxon>
        <taxon>Pseudomonadati</taxon>
        <taxon>Bacteroidota</taxon>
        <taxon>Bacteroidia</taxon>
        <taxon>Bacteroidales</taxon>
        <taxon>Candidatus Aphodosoma</taxon>
    </lineage>
</organism>
<dbReference type="AlphaFoldDB" id="A0A940IF84"/>
<sequence>MLSILIPTYNYDCYRLVCDLQAQAMECGCRFEIIVADNASTVPIVNLDRINSMEHCRLIRRKENVGRPRNRNMLADSARYPYLLFIDADAEVCRPDFIRKYLSYCTPGCCVVGGKACNLSVSDKEYSLRMRYEECREANPSYRKSLTTFNLLIDKSLFMAVMFDESLSLYGNEDFLFGADPRIREHISFIDNPLIHDDVDVNPVFLRKTEEACANMLKIYRDYPDRELYKYSKLLKYFRLMEKSRCATVAAALFPVVKGGLLRNLTSPDPSLFMLDVYKLLYVCCLDAQSKKRRH</sequence>
<dbReference type="InterPro" id="IPR001173">
    <property type="entry name" value="Glyco_trans_2-like"/>
</dbReference>
<accession>A0A940IF84</accession>
<dbReference type="Proteomes" id="UP000712007">
    <property type="component" value="Unassembled WGS sequence"/>
</dbReference>
<protein>
    <submittedName>
        <fullName evidence="2">Glycosyltransferase family 2 protein</fullName>
    </submittedName>
</protein>
<dbReference type="SUPFAM" id="SSF53448">
    <property type="entry name" value="Nucleotide-diphospho-sugar transferases"/>
    <property type="match status" value="1"/>
</dbReference>
<evidence type="ECO:0000259" key="1">
    <source>
        <dbReference type="Pfam" id="PF00535"/>
    </source>
</evidence>
<feature type="domain" description="Glycosyltransferase 2-like" evidence="1">
    <location>
        <begin position="3"/>
        <end position="167"/>
    </location>
</feature>
<dbReference type="Pfam" id="PF00535">
    <property type="entry name" value="Glycos_transf_2"/>
    <property type="match status" value="1"/>
</dbReference>
<evidence type="ECO:0000313" key="2">
    <source>
        <dbReference type="EMBL" id="MBO8440444.1"/>
    </source>
</evidence>